<sequence>MTHRAKMFPIMAIEHAGCRASGRHYRLLLTGKVGSDWDQLSAKSAIKYSTRARRISKDNNIFVLKVESKTSALVARSSSAKEGKQRPGDSSCINALYLRLRGLAWYILLQ</sequence>
<dbReference type="EMBL" id="DS995703">
    <property type="protein sequence ID" value="EEQ30507.1"/>
    <property type="molecule type" value="Genomic_DNA"/>
</dbReference>
<protein>
    <submittedName>
        <fullName evidence="1">Uncharacterized protein</fullName>
    </submittedName>
</protein>
<dbReference type="VEuPathDB" id="FungiDB:MCYG_03326"/>
<dbReference type="RefSeq" id="XP_002847820.1">
    <property type="nucleotide sequence ID" value="XM_002847774.1"/>
</dbReference>
<dbReference type="AlphaFoldDB" id="C5FLD5"/>
<reference evidence="2" key="1">
    <citation type="journal article" date="2012" name="MBio">
        <title>Comparative genome analysis of Trichophyton rubrum and related dermatophytes reveals candidate genes involved in infection.</title>
        <authorList>
            <person name="Martinez D.A."/>
            <person name="Oliver B.G."/>
            <person name="Graeser Y."/>
            <person name="Goldberg J.M."/>
            <person name="Li W."/>
            <person name="Martinez-Rossi N.M."/>
            <person name="Monod M."/>
            <person name="Shelest E."/>
            <person name="Barton R.C."/>
            <person name="Birch E."/>
            <person name="Brakhage A.A."/>
            <person name="Chen Z."/>
            <person name="Gurr S.J."/>
            <person name="Heiman D."/>
            <person name="Heitman J."/>
            <person name="Kosti I."/>
            <person name="Rossi A."/>
            <person name="Saif S."/>
            <person name="Samalova M."/>
            <person name="Saunders C.W."/>
            <person name="Shea T."/>
            <person name="Summerbell R.C."/>
            <person name="Xu J."/>
            <person name="Young S."/>
            <person name="Zeng Q."/>
            <person name="Birren B.W."/>
            <person name="Cuomo C.A."/>
            <person name="White T.C."/>
        </authorList>
    </citation>
    <scope>NUCLEOTIDE SEQUENCE [LARGE SCALE GENOMIC DNA]</scope>
    <source>
        <strain evidence="2">ATCC MYA-4605 / CBS 113480</strain>
    </source>
</reference>
<accession>C5FLD5</accession>
<name>C5FLD5_ARTOC</name>
<dbReference type="HOGENOM" id="CLU_2170486_0_0_1"/>
<proteinExistence type="predicted"/>
<dbReference type="Proteomes" id="UP000002035">
    <property type="component" value="Unassembled WGS sequence"/>
</dbReference>
<dbReference type="GeneID" id="9230582"/>
<evidence type="ECO:0000313" key="2">
    <source>
        <dbReference type="Proteomes" id="UP000002035"/>
    </source>
</evidence>
<keyword evidence="2" id="KW-1185">Reference proteome</keyword>
<organism evidence="1 2">
    <name type="scientific">Arthroderma otae (strain ATCC MYA-4605 / CBS 113480)</name>
    <name type="common">Microsporum canis</name>
    <dbReference type="NCBI Taxonomy" id="554155"/>
    <lineage>
        <taxon>Eukaryota</taxon>
        <taxon>Fungi</taxon>
        <taxon>Dikarya</taxon>
        <taxon>Ascomycota</taxon>
        <taxon>Pezizomycotina</taxon>
        <taxon>Eurotiomycetes</taxon>
        <taxon>Eurotiomycetidae</taxon>
        <taxon>Onygenales</taxon>
        <taxon>Arthrodermataceae</taxon>
        <taxon>Microsporum</taxon>
    </lineage>
</organism>
<gene>
    <name evidence="1" type="ORF">MCYG_03326</name>
</gene>
<evidence type="ECO:0000313" key="1">
    <source>
        <dbReference type="EMBL" id="EEQ30507.1"/>
    </source>
</evidence>